<dbReference type="FunFam" id="1.10.10.10:FF:000001">
    <property type="entry name" value="LysR family transcriptional regulator"/>
    <property type="match status" value="1"/>
</dbReference>
<dbReference type="RefSeq" id="WP_170163912.1">
    <property type="nucleotide sequence ID" value="NZ_REFR01000015.1"/>
</dbReference>
<organism evidence="6 7">
    <name type="scientific">Eilatimonas milleporae</name>
    <dbReference type="NCBI Taxonomy" id="911205"/>
    <lineage>
        <taxon>Bacteria</taxon>
        <taxon>Pseudomonadati</taxon>
        <taxon>Pseudomonadota</taxon>
        <taxon>Alphaproteobacteria</taxon>
        <taxon>Kordiimonadales</taxon>
        <taxon>Kordiimonadaceae</taxon>
        <taxon>Eilatimonas</taxon>
    </lineage>
</organism>
<dbReference type="AlphaFoldDB" id="A0A3M0BWC8"/>
<dbReference type="PROSITE" id="PS50931">
    <property type="entry name" value="HTH_LYSR"/>
    <property type="match status" value="1"/>
</dbReference>
<sequence length="307" mass="33746">MDWNDLRYFLAISEEGSLSAAARKLKISQPTLSRRLSALEDSLGNSLFARTKGGLQLTALGQQLLPSIRAMREDAFAVERLSSGDDSRTAGRVIVTAPGTLGDDWLVRRLPGFLARYPKILVHVQVDAAVADLLRREADIAMRMFRPAQADLIASKAADVGWGLYASERYMREFGPFEGFGDIPAHRFVVPSQDMLTMSDASLFRALPIRDRIVMRTNNMAGLGLAMREGLGIGALPCFQGDSMPGLCRLMPETLIAKGELWLVAHAELRRNARVRLLYDYLKETLAGEAPLFLGGPAETVLLKTAK</sequence>
<proteinExistence type="inferred from homology"/>
<dbReference type="SUPFAM" id="SSF53850">
    <property type="entry name" value="Periplasmic binding protein-like II"/>
    <property type="match status" value="1"/>
</dbReference>
<feature type="domain" description="HTH lysR-type" evidence="5">
    <location>
        <begin position="1"/>
        <end position="58"/>
    </location>
</feature>
<evidence type="ECO:0000256" key="4">
    <source>
        <dbReference type="ARBA" id="ARBA00023163"/>
    </source>
</evidence>
<dbReference type="Gene3D" id="3.40.190.290">
    <property type="match status" value="1"/>
</dbReference>
<dbReference type="GO" id="GO:0003700">
    <property type="term" value="F:DNA-binding transcription factor activity"/>
    <property type="evidence" value="ECO:0007669"/>
    <property type="project" value="InterPro"/>
</dbReference>
<dbReference type="PANTHER" id="PTHR30537:SF3">
    <property type="entry name" value="TRANSCRIPTIONAL REGULATORY PROTEIN"/>
    <property type="match status" value="1"/>
</dbReference>
<dbReference type="InterPro" id="IPR036388">
    <property type="entry name" value="WH-like_DNA-bd_sf"/>
</dbReference>
<dbReference type="GO" id="GO:0043565">
    <property type="term" value="F:sequence-specific DNA binding"/>
    <property type="evidence" value="ECO:0007669"/>
    <property type="project" value="TreeGrafter"/>
</dbReference>
<dbReference type="EMBL" id="REFR01000015">
    <property type="protein sequence ID" value="RMB01901.1"/>
    <property type="molecule type" value="Genomic_DNA"/>
</dbReference>
<comment type="caution">
    <text evidence="6">The sequence shown here is derived from an EMBL/GenBank/DDBJ whole genome shotgun (WGS) entry which is preliminary data.</text>
</comment>
<dbReference type="SUPFAM" id="SSF46785">
    <property type="entry name" value="Winged helix' DNA-binding domain"/>
    <property type="match status" value="1"/>
</dbReference>
<reference evidence="6 7" key="1">
    <citation type="submission" date="2018-10" db="EMBL/GenBank/DDBJ databases">
        <title>Genomic Encyclopedia of Archaeal and Bacterial Type Strains, Phase II (KMG-II): from individual species to whole genera.</title>
        <authorList>
            <person name="Goeker M."/>
        </authorList>
    </citation>
    <scope>NUCLEOTIDE SEQUENCE [LARGE SCALE GENOMIC DNA]</scope>
    <source>
        <strain evidence="6 7">DSM 25217</strain>
    </source>
</reference>
<dbReference type="Pfam" id="PF00126">
    <property type="entry name" value="HTH_1"/>
    <property type="match status" value="1"/>
</dbReference>
<dbReference type="InterPro" id="IPR005119">
    <property type="entry name" value="LysR_subst-bd"/>
</dbReference>
<name>A0A3M0BWC8_9PROT</name>
<dbReference type="PANTHER" id="PTHR30537">
    <property type="entry name" value="HTH-TYPE TRANSCRIPTIONAL REGULATOR"/>
    <property type="match status" value="1"/>
</dbReference>
<dbReference type="InterPro" id="IPR036390">
    <property type="entry name" value="WH_DNA-bd_sf"/>
</dbReference>
<dbReference type="InParanoid" id="A0A3M0BWC8"/>
<evidence type="ECO:0000256" key="3">
    <source>
        <dbReference type="ARBA" id="ARBA00023125"/>
    </source>
</evidence>
<accession>A0A3M0BWC8</accession>
<evidence type="ECO:0000313" key="6">
    <source>
        <dbReference type="EMBL" id="RMB01901.1"/>
    </source>
</evidence>
<gene>
    <name evidence="6" type="ORF">BXY39_3409</name>
</gene>
<dbReference type="GO" id="GO:0006351">
    <property type="term" value="P:DNA-templated transcription"/>
    <property type="evidence" value="ECO:0007669"/>
    <property type="project" value="TreeGrafter"/>
</dbReference>
<keyword evidence="2" id="KW-0805">Transcription regulation</keyword>
<evidence type="ECO:0000256" key="1">
    <source>
        <dbReference type="ARBA" id="ARBA00009437"/>
    </source>
</evidence>
<evidence type="ECO:0000256" key="2">
    <source>
        <dbReference type="ARBA" id="ARBA00023015"/>
    </source>
</evidence>
<keyword evidence="4" id="KW-0804">Transcription</keyword>
<dbReference type="Gene3D" id="1.10.10.10">
    <property type="entry name" value="Winged helix-like DNA-binding domain superfamily/Winged helix DNA-binding domain"/>
    <property type="match status" value="1"/>
</dbReference>
<dbReference type="PRINTS" id="PR00039">
    <property type="entry name" value="HTHLYSR"/>
</dbReference>
<dbReference type="Proteomes" id="UP000271227">
    <property type="component" value="Unassembled WGS sequence"/>
</dbReference>
<keyword evidence="7" id="KW-1185">Reference proteome</keyword>
<evidence type="ECO:0000259" key="5">
    <source>
        <dbReference type="PROSITE" id="PS50931"/>
    </source>
</evidence>
<dbReference type="InterPro" id="IPR000847">
    <property type="entry name" value="LysR_HTH_N"/>
</dbReference>
<dbReference type="Pfam" id="PF03466">
    <property type="entry name" value="LysR_substrate"/>
    <property type="match status" value="1"/>
</dbReference>
<evidence type="ECO:0000313" key="7">
    <source>
        <dbReference type="Proteomes" id="UP000271227"/>
    </source>
</evidence>
<dbReference type="InterPro" id="IPR058163">
    <property type="entry name" value="LysR-type_TF_proteobact-type"/>
</dbReference>
<comment type="similarity">
    <text evidence="1">Belongs to the LysR transcriptional regulatory family.</text>
</comment>
<keyword evidence="3" id="KW-0238">DNA-binding</keyword>
<protein>
    <submittedName>
        <fullName evidence="6">LysR family transcriptional regulator</fullName>
    </submittedName>
</protein>